<dbReference type="Proteomes" id="UP001143400">
    <property type="component" value="Unassembled WGS sequence"/>
</dbReference>
<name>A0A9W6IW10_9HYPH</name>
<sequence length="219" mass="23874">MRTCVRSRLTELTGLLASVGVAVVVPQGVGAYELEYRSPFGPCAMDCAVTGFVGALVKSSMSSIYVTKGLPPTSWRYGDSGIVGGAFSREVVTYGPLWAIETEVGAAKRFGALDEFEAWTALYFRWKSFPWSDVVRTSVAISTGLNWASDVPRYEVQKSPGGQSQLLHYLSPEVTFGSVKHPDVDLVFRFHHRSGGELAVFDNTSGGAQYGTVGLRFRW</sequence>
<dbReference type="AlphaFoldDB" id="A0A9W6IW10"/>
<protein>
    <submittedName>
        <fullName evidence="1">Uncharacterized protein</fullName>
    </submittedName>
</protein>
<dbReference type="EMBL" id="BSFF01000010">
    <property type="protein sequence ID" value="GLK57647.1"/>
    <property type="molecule type" value="Genomic_DNA"/>
</dbReference>
<reference evidence="1" key="1">
    <citation type="journal article" date="2014" name="Int. J. Syst. Evol. Microbiol.">
        <title>Complete genome sequence of Corynebacterium casei LMG S-19264T (=DSM 44701T), isolated from a smear-ripened cheese.</title>
        <authorList>
            <consortium name="US DOE Joint Genome Institute (JGI-PGF)"/>
            <person name="Walter F."/>
            <person name="Albersmeier A."/>
            <person name="Kalinowski J."/>
            <person name="Ruckert C."/>
        </authorList>
    </citation>
    <scope>NUCLEOTIDE SEQUENCE</scope>
    <source>
        <strain evidence="1">VKM B-1606</strain>
    </source>
</reference>
<accession>A0A9W6IW10</accession>
<comment type="caution">
    <text evidence="1">The sequence shown here is derived from an EMBL/GenBank/DDBJ whole genome shotgun (WGS) entry which is preliminary data.</text>
</comment>
<reference evidence="1" key="2">
    <citation type="submission" date="2023-01" db="EMBL/GenBank/DDBJ databases">
        <authorList>
            <person name="Sun Q."/>
            <person name="Evtushenko L."/>
        </authorList>
    </citation>
    <scope>NUCLEOTIDE SEQUENCE</scope>
    <source>
        <strain evidence="1">VKM B-1606</strain>
    </source>
</reference>
<evidence type="ECO:0000313" key="2">
    <source>
        <dbReference type="Proteomes" id="UP001143400"/>
    </source>
</evidence>
<evidence type="ECO:0000313" key="1">
    <source>
        <dbReference type="EMBL" id="GLK57647.1"/>
    </source>
</evidence>
<organism evidence="1 2">
    <name type="scientific">Methylopila capsulata</name>
    <dbReference type="NCBI Taxonomy" id="61654"/>
    <lineage>
        <taxon>Bacteria</taxon>
        <taxon>Pseudomonadati</taxon>
        <taxon>Pseudomonadota</taxon>
        <taxon>Alphaproteobacteria</taxon>
        <taxon>Hyphomicrobiales</taxon>
        <taxon>Methylopilaceae</taxon>
        <taxon>Methylopila</taxon>
    </lineage>
</organism>
<gene>
    <name evidence="1" type="ORF">GCM10008170_36670</name>
</gene>
<proteinExistence type="predicted"/>